<evidence type="ECO:0000313" key="2">
    <source>
        <dbReference type="EMBL" id="KAA8995234.1"/>
    </source>
</evidence>
<dbReference type="EMBL" id="VYKJ01000021">
    <property type="protein sequence ID" value="KAA8995234.1"/>
    <property type="molecule type" value="Genomic_DNA"/>
</dbReference>
<dbReference type="InterPro" id="IPR025870">
    <property type="entry name" value="Glyoxalase-like_dom"/>
</dbReference>
<organism evidence="2 3">
    <name type="scientific">Affinibrenneria salicis</name>
    <dbReference type="NCBI Taxonomy" id="2590031"/>
    <lineage>
        <taxon>Bacteria</taxon>
        <taxon>Pseudomonadati</taxon>
        <taxon>Pseudomonadota</taxon>
        <taxon>Gammaproteobacteria</taxon>
        <taxon>Enterobacterales</taxon>
        <taxon>Pectobacteriaceae</taxon>
        <taxon>Affinibrenneria</taxon>
    </lineage>
</organism>
<accession>A0A5J5FQD9</accession>
<dbReference type="RefSeq" id="WP_150437635.1">
    <property type="nucleotide sequence ID" value="NZ_VYKJ01000021.1"/>
</dbReference>
<feature type="domain" description="Glyoxalase-like" evidence="1">
    <location>
        <begin position="3"/>
        <end position="65"/>
    </location>
</feature>
<dbReference type="Pfam" id="PF13468">
    <property type="entry name" value="Glyoxalase_3"/>
    <property type="match status" value="1"/>
</dbReference>
<proteinExistence type="predicted"/>
<sequence>MEIDHVFICSGDNARYADLLVQSGFREGSANVHPGQGTANRRFFFDNAFIELIYADGAQQGQENAQDRTHILRRIACDDGSLSPFGVGLRPSAPTEKTPAFPYDVYQPDYLPAGLEVDIGIAPLSEPLWFFMNFSGRPDRFAPDKRQPLNHPCGARQLTSLALTMRGPAEPSAPARRLQQDGVLSLASGAEHVMRLTFDHQRQRQQQDFRPYLPLVIAW</sequence>
<comment type="caution">
    <text evidence="2">The sequence shown here is derived from an EMBL/GenBank/DDBJ whole genome shotgun (WGS) entry which is preliminary data.</text>
</comment>
<reference evidence="2 3" key="1">
    <citation type="submission" date="2019-09" db="EMBL/GenBank/DDBJ databases">
        <authorList>
            <person name="Li Y."/>
        </authorList>
    </citation>
    <scope>NUCLEOTIDE SEQUENCE [LARGE SCALE GENOMIC DNA]</scope>
    <source>
        <strain evidence="2 3">L3-3HA</strain>
    </source>
</reference>
<dbReference type="InterPro" id="IPR029068">
    <property type="entry name" value="Glyas_Bleomycin-R_OHBP_Dase"/>
</dbReference>
<evidence type="ECO:0000313" key="3">
    <source>
        <dbReference type="Proteomes" id="UP000335415"/>
    </source>
</evidence>
<keyword evidence="3" id="KW-1185">Reference proteome</keyword>
<dbReference type="Gene3D" id="3.10.180.10">
    <property type="entry name" value="2,3-Dihydroxybiphenyl 1,2-Dioxygenase, domain 1"/>
    <property type="match status" value="1"/>
</dbReference>
<name>A0A5J5FQD9_9GAMM</name>
<protein>
    <submittedName>
        <fullName evidence="2">VOC family protein</fullName>
    </submittedName>
</protein>
<dbReference type="AlphaFoldDB" id="A0A5J5FQD9"/>
<gene>
    <name evidence="2" type="ORF">FJU30_24775</name>
</gene>
<dbReference type="Proteomes" id="UP000335415">
    <property type="component" value="Unassembled WGS sequence"/>
</dbReference>
<dbReference type="OrthoDB" id="1426774at2"/>
<evidence type="ECO:0000259" key="1">
    <source>
        <dbReference type="Pfam" id="PF13468"/>
    </source>
</evidence>